<reference evidence="1 2" key="1">
    <citation type="submission" date="2018-03" db="EMBL/GenBank/DDBJ databases">
        <title>Genomic Encyclopedia of Archaeal and Bacterial Type Strains, Phase II (KMG-II): from individual species to whole genera.</title>
        <authorList>
            <person name="Goeker M."/>
        </authorList>
    </citation>
    <scope>NUCLEOTIDE SEQUENCE [LARGE SCALE GENOMIC DNA]</scope>
    <source>
        <strain evidence="1 2">DSM 28354</strain>
    </source>
</reference>
<dbReference type="Proteomes" id="UP000238375">
    <property type="component" value="Unassembled WGS sequence"/>
</dbReference>
<dbReference type="AlphaFoldDB" id="A0A2T0SYC2"/>
<keyword evidence="2" id="KW-1185">Reference proteome</keyword>
<sequence>MNYFSERARLLIAGIKHIDGVLESRYNQVKRATVGLSPEIEAEADRRLEICLDCPFNSVNARTSPEYKALTGQSYSTTRDELHCSLCSCPIHYKVLSMGTACGANEWNNANPGKYVQPKWFTYPPTT</sequence>
<gene>
    <name evidence="1" type="ORF">CLV58_109145</name>
</gene>
<organism evidence="1 2">
    <name type="scientific">Spirosoma oryzae</name>
    <dbReference type="NCBI Taxonomy" id="1469603"/>
    <lineage>
        <taxon>Bacteria</taxon>
        <taxon>Pseudomonadati</taxon>
        <taxon>Bacteroidota</taxon>
        <taxon>Cytophagia</taxon>
        <taxon>Cytophagales</taxon>
        <taxon>Cytophagaceae</taxon>
        <taxon>Spirosoma</taxon>
    </lineage>
</organism>
<dbReference type="RefSeq" id="WP_106138150.1">
    <property type="nucleotide sequence ID" value="NZ_PVTE01000009.1"/>
</dbReference>
<dbReference type="EMBL" id="PVTE01000009">
    <property type="protein sequence ID" value="PRY38418.1"/>
    <property type="molecule type" value="Genomic_DNA"/>
</dbReference>
<evidence type="ECO:0000313" key="1">
    <source>
        <dbReference type="EMBL" id="PRY38418.1"/>
    </source>
</evidence>
<name>A0A2T0SYC2_9BACT</name>
<protein>
    <submittedName>
        <fullName evidence="1">Uncharacterized protein</fullName>
    </submittedName>
</protein>
<dbReference type="OrthoDB" id="1363448at2"/>
<accession>A0A2T0SYC2</accession>
<evidence type="ECO:0000313" key="2">
    <source>
        <dbReference type="Proteomes" id="UP000238375"/>
    </source>
</evidence>
<proteinExistence type="predicted"/>
<comment type="caution">
    <text evidence="1">The sequence shown here is derived from an EMBL/GenBank/DDBJ whole genome shotgun (WGS) entry which is preliminary data.</text>
</comment>